<dbReference type="Pfam" id="PF03097">
    <property type="entry name" value="BRO1"/>
    <property type="match status" value="2"/>
</dbReference>
<dbReference type="AlphaFoldDB" id="A0A0L7LI37"/>
<feature type="domain" description="BRO1" evidence="5">
    <location>
        <begin position="8"/>
        <end position="441"/>
    </location>
</feature>
<dbReference type="SMART" id="SM01041">
    <property type="entry name" value="BRO1"/>
    <property type="match status" value="1"/>
</dbReference>
<dbReference type="InterPro" id="IPR004328">
    <property type="entry name" value="BRO1_dom"/>
</dbReference>
<dbReference type="EMBL" id="JTDY01001044">
    <property type="protein sequence ID" value="KOB75029.1"/>
    <property type="molecule type" value="Genomic_DNA"/>
</dbReference>
<dbReference type="PANTHER" id="PTHR23030:SF30">
    <property type="entry name" value="TYROSINE-PROTEIN PHOSPHATASE NON-RECEPTOR TYPE 23"/>
    <property type="match status" value="1"/>
</dbReference>
<organism evidence="6 7">
    <name type="scientific">Operophtera brumata</name>
    <name type="common">Winter moth</name>
    <name type="synonym">Phalaena brumata</name>
    <dbReference type="NCBI Taxonomy" id="104452"/>
    <lineage>
        <taxon>Eukaryota</taxon>
        <taxon>Metazoa</taxon>
        <taxon>Ecdysozoa</taxon>
        <taxon>Arthropoda</taxon>
        <taxon>Hexapoda</taxon>
        <taxon>Insecta</taxon>
        <taxon>Pterygota</taxon>
        <taxon>Neoptera</taxon>
        <taxon>Endopterygota</taxon>
        <taxon>Lepidoptera</taxon>
        <taxon>Glossata</taxon>
        <taxon>Ditrysia</taxon>
        <taxon>Geometroidea</taxon>
        <taxon>Geometridae</taxon>
        <taxon>Larentiinae</taxon>
        <taxon>Operophtera</taxon>
    </lineage>
</organism>
<evidence type="ECO:0000313" key="7">
    <source>
        <dbReference type="Proteomes" id="UP000037510"/>
    </source>
</evidence>
<dbReference type="PANTHER" id="PTHR23030">
    <property type="entry name" value="PCD6 INTERACTING PROTEIN-RELATED"/>
    <property type="match status" value="1"/>
</dbReference>
<keyword evidence="4" id="KW-0967">Endosome</keyword>
<dbReference type="PROSITE" id="PS51180">
    <property type="entry name" value="BRO1"/>
    <property type="match status" value="1"/>
</dbReference>
<proteinExistence type="predicted"/>
<evidence type="ECO:0000256" key="4">
    <source>
        <dbReference type="ARBA" id="ARBA00022753"/>
    </source>
</evidence>
<dbReference type="Gene3D" id="1.20.140.50">
    <property type="entry name" value="alix/aip1 like domains"/>
    <property type="match status" value="1"/>
</dbReference>
<dbReference type="InterPro" id="IPR025304">
    <property type="entry name" value="ALIX_V_dom"/>
</dbReference>
<dbReference type="GO" id="GO:0032456">
    <property type="term" value="P:endocytic recycling"/>
    <property type="evidence" value="ECO:0007669"/>
    <property type="project" value="TreeGrafter"/>
</dbReference>
<reference evidence="6 7" key="1">
    <citation type="journal article" date="2015" name="Genome Biol. Evol.">
        <title>The genome of winter moth (Operophtera brumata) provides a genomic perspective on sexual dimorphism and phenology.</title>
        <authorList>
            <person name="Derks M.F."/>
            <person name="Smit S."/>
            <person name="Salis L."/>
            <person name="Schijlen E."/>
            <person name="Bossers A."/>
            <person name="Mateman C."/>
            <person name="Pijl A.S."/>
            <person name="de Ridder D."/>
            <person name="Groenen M.A."/>
            <person name="Visser M.E."/>
            <person name="Megens H.J."/>
        </authorList>
    </citation>
    <scope>NUCLEOTIDE SEQUENCE [LARGE SCALE GENOMIC DNA]</scope>
    <source>
        <strain evidence="6">WM2013NL</strain>
        <tissue evidence="6">Head and thorax</tissue>
    </source>
</reference>
<protein>
    <submittedName>
        <fullName evidence="6">Putative tyrosine-protein phosphatase non-receptor type 23</fullName>
    </submittedName>
</protein>
<keyword evidence="3" id="KW-0963">Cytoplasm</keyword>
<gene>
    <name evidence="6" type="ORF">OBRU01_08170</name>
</gene>
<dbReference type="Pfam" id="PF13949">
    <property type="entry name" value="ALIX_LYPXL_bnd"/>
    <property type="match status" value="1"/>
</dbReference>
<dbReference type="GO" id="GO:0005768">
    <property type="term" value="C:endosome"/>
    <property type="evidence" value="ECO:0007669"/>
    <property type="project" value="UniProtKB-SubCell"/>
</dbReference>
<keyword evidence="6" id="KW-0675">Receptor</keyword>
<keyword evidence="7" id="KW-1185">Reference proteome</keyword>
<comment type="subcellular location">
    <subcellularLocation>
        <location evidence="2">Cytoplasm</location>
    </subcellularLocation>
    <subcellularLocation>
        <location evidence="1">Endosome</location>
    </subcellularLocation>
</comment>
<comment type="caution">
    <text evidence="6">The sequence shown here is derived from an EMBL/GenBank/DDBJ whole genome shotgun (WGS) entry which is preliminary data.</text>
</comment>
<accession>A0A0L7LI37</accession>
<name>A0A0L7LI37_OPEBR</name>
<dbReference type="Gene3D" id="1.25.40.280">
    <property type="entry name" value="alix/aip1 like domains"/>
    <property type="match status" value="2"/>
</dbReference>
<dbReference type="Proteomes" id="UP000037510">
    <property type="component" value="Unassembled WGS sequence"/>
</dbReference>
<evidence type="ECO:0000256" key="2">
    <source>
        <dbReference type="ARBA" id="ARBA00004496"/>
    </source>
</evidence>
<evidence type="ECO:0000313" key="6">
    <source>
        <dbReference type="EMBL" id="KOB75029.1"/>
    </source>
</evidence>
<dbReference type="GO" id="GO:0045022">
    <property type="term" value="P:early endosome to late endosome transport"/>
    <property type="evidence" value="ECO:0007669"/>
    <property type="project" value="TreeGrafter"/>
</dbReference>
<feature type="non-terminal residue" evidence="6">
    <location>
        <position position="468"/>
    </location>
</feature>
<evidence type="ECO:0000259" key="5">
    <source>
        <dbReference type="PROSITE" id="PS51180"/>
    </source>
</evidence>
<sequence>MEAVPKLPLINFELKTSPENTHFGPKLKQYIVEAYREDPESYTNEIHQMEGLRSVAVRPTMDEEGLRALNKYFCQLRSLQSRFPMAKGQPAACSFEMACILYNIGALHSCLGASEPRTSADSLKAACTHYQNAAWAFQYLKEQYPQPPGVDVSTEIMRLLQKICFAQAQECILEKSIQDNRKPSVVGMNAEEQQKMGERVAFYQQAADRLAEARKLAKFIEPTQVTLDALTFTNDVVEGKRKAAKNENEFIYHEEVPEKDLLLEMKPEKAKILRHIVTQAESKNTELTEFMSSLQLDQLEVIDSDQNIPQEIVDRCAAMNAKSEIIQSLVNSMNNLAEIISDLSREYHKYHEAHTRTNESNQVLHKAMTLHIANLKLLAQPLEDLQSKIPSIDNIAREMQVQRDSLIQNLREDITNDDITSQLLARSAEPAEQIFKEELEKHTPKVKIIEQNLVAQENIINKLTSLYA</sequence>
<evidence type="ECO:0000256" key="3">
    <source>
        <dbReference type="ARBA" id="ARBA00022490"/>
    </source>
</evidence>
<dbReference type="GO" id="GO:0043328">
    <property type="term" value="P:protein transport to vacuole involved in ubiquitin-dependent protein catabolic process via the multivesicular body sorting pathway"/>
    <property type="evidence" value="ECO:0007669"/>
    <property type="project" value="TreeGrafter"/>
</dbReference>
<dbReference type="STRING" id="104452.A0A0L7LI37"/>
<dbReference type="InterPro" id="IPR038499">
    <property type="entry name" value="BRO1_sf"/>
</dbReference>
<evidence type="ECO:0000256" key="1">
    <source>
        <dbReference type="ARBA" id="ARBA00004177"/>
    </source>
</evidence>